<evidence type="ECO:0000256" key="3">
    <source>
        <dbReference type="ARBA" id="ARBA00023315"/>
    </source>
</evidence>
<dbReference type="Proteomes" id="UP001500620">
    <property type="component" value="Unassembled WGS sequence"/>
</dbReference>
<keyword evidence="6" id="KW-1185">Reference proteome</keyword>
<sequence length="247" mass="27171">MSVAPLARQRRHTLFFLNEIRDFSPVFLDTDVDMTNVRRHRGGPVRYSIVSYVLHTAAAVLAKHPDANAAVTGRIRPRIAYHDRVHGKLTLDRTIDGRRVVLAAVLPDLDLAGLDDIQRQVEHYRDGDPDRMPEFAGVRALHRLPATVGSMAFRRTVRPLRTRAQRVGTFAVTSLGHRPVQSFHSVGGTTVTLGLGQIADRPVVRDGAVAIAPLMRLSLAFDHRVIDGAEAADVLTEIKDGLEGYGA</sequence>
<dbReference type="Gene3D" id="3.30.559.10">
    <property type="entry name" value="Chloramphenicol acetyltransferase-like domain"/>
    <property type="match status" value="1"/>
</dbReference>
<keyword evidence="2" id="KW-0808">Transferase</keyword>
<feature type="domain" description="2-oxoacid dehydrogenase acyltransferase catalytic" evidence="4">
    <location>
        <begin position="166"/>
        <end position="243"/>
    </location>
</feature>
<evidence type="ECO:0000256" key="1">
    <source>
        <dbReference type="ARBA" id="ARBA00001938"/>
    </source>
</evidence>
<dbReference type="InterPro" id="IPR050743">
    <property type="entry name" value="2-oxoacid_DH_E2_comp"/>
</dbReference>
<dbReference type="PANTHER" id="PTHR43178">
    <property type="entry name" value="DIHYDROLIPOAMIDE ACETYLTRANSFERASE COMPONENT OF PYRUVATE DEHYDROGENASE COMPLEX"/>
    <property type="match status" value="1"/>
</dbReference>
<evidence type="ECO:0000256" key="2">
    <source>
        <dbReference type="ARBA" id="ARBA00022679"/>
    </source>
</evidence>
<dbReference type="EMBL" id="BAABAT010000018">
    <property type="protein sequence ID" value="GAA4254357.1"/>
    <property type="molecule type" value="Genomic_DNA"/>
</dbReference>
<protein>
    <recommendedName>
        <fullName evidence="4">2-oxoacid dehydrogenase acyltransferase catalytic domain-containing protein</fullName>
    </recommendedName>
</protein>
<reference evidence="6" key="1">
    <citation type="journal article" date="2019" name="Int. J. Syst. Evol. Microbiol.">
        <title>The Global Catalogue of Microorganisms (GCM) 10K type strain sequencing project: providing services to taxonomists for standard genome sequencing and annotation.</title>
        <authorList>
            <consortium name="The Broad Institute Genomics Platform"/>
            <consortium name="The Broad Institute Genome Sequencing Center for Infectious Disease"/>
            <person name="Wu L."/>
            <person name="Ma J."/>
        </authorList>
    </citation>
    <scope>NUCLEOTIDE SEQUENCE [LARGE SCALE GENOMIC DNA]</scope>
    <source>
        <strain evidence="6">JCM 17441</strain>
    </source>
</reference>
<evidence type="ECO:0000313" key="5">
    <source>
        <dbReference type="EMBL" id="GAA4254357.1"/>
    </source>
</evidence>
<evidence type="ECO:0000313" key="6">
    <source>
        <dbReference type="Proteomes" id="UP001500620"/>
    </source>
</evidence>
<comment type="caution">
    <text evidence="5">The sequence shown here is derived from an EMBL/GenBank/DDBJ whole genome shotgun (WGS) entry which is preliminary data.</text>
</comment>
<keyword evidence="3" id="KW-0012">Acyltransferase</keyword>
<proteinExistence type="predicted"/>
<gene>
    <name evidence="5" type="ORF">GCM10022255_058750</name>
</gene>
<dbReference type="PANTHER" id="PTHR43178:SF5">
    <property type="entry name" value="LIPOAMIDE ACYLTRANSFERASE COMPONENT OF BRANCHED-CHAIN ALPHA-KETO ACID DEHYDROGENASE COMPLEX, MITOCHONDRIAL"/>
    <property type="match status" value="1"/>
</dbReference>
<dbReference type="InterPro" id="IPR001078">
    <property type="entry name" value="2-oxoacid_DH_actylTfrase"/>
</dbReference>
<dbReference type="InterPro" id="IPR023213">
    <property type="entry name" value="CAT-like_dom_sf"/>
</dbReference>
<dbReference type="RefSeq" id="WP_345131394.1">
    <property type="nucleotide sequence ID" value="NZ_BAABAT010000018.1"/>
</dbReference>
<dbReference type="Pfam" id="PF00198">
    <property type="entry name" value="2-oxoacid_dh"/>
    <property type="match status" value="1"/>
</dbReference>
<dbReference type="SUPFAM" id="SSF52777">
    <property type="entry name" value="CoA-dependent acyltransferases"/>
    <property type="match status" value="1"/>
</dbReference>
<comment type="cofactor">
    <cofactor evidence="1">
        <name>(R)-lipoate</name>
        <dbReference type="ChEBI" id="CHEBI:83088"/>
    </cofactor>
</comment>
<name>A0ABP8DEX3_9ACTN</name>
<organism evidence="5 6">
    <name type="scientific">Dactylosporangium darangshiense</name>
    <dbReference type="NCBI Taxonomy" id="579108"/>
    <lineage>
        <taxon>Bacteria</taxon>
        <taxon>Bacillati</taxon>
        <taxon>Actinomycetota</taxon>
        <taxon>Actinomycetes</taxon>
        <taxon>Micromonosporales</taxon>
        <taxon>Micromonosporaceae</taxon>
        <taxon>Dactylosporangium</taxon>
    </lineage>
</organism>
<accession>A0ABP8DEX3</accession>
<evidence type="ECO:0000259" key="4">
    <source>
        <dbReference type="Pfam" id="PF00198"/>
    </source>
</evidence>